<reference evidence="3" key="3">
    <citation type="journal article" date="2021" name="Syst. Appl. Microbiol.">
        <title>Roseomonas hellenica sp. nov., isolated from roots of wild-growing Alkanna tinctoria.</title>
        <authorList>
            <person name="Rat A."/>
            <person name="Naranjo H.D."/>
            <person name="Lebbe L."/>
            <person name="Cnockaert M."/>
            <person name="Krigas N."/>
            <person name="Grigoriadou K."/>
            <person name="Maloupa E."/>
            <person name="Willems A."/>
        </authorList>
    </citation>
    <scope>NUCLEOTIDE SEQUENCE</scope>
    <source>
        <strain evidence="3">LMG 31161</strain>
    </source>
</reference>
<evidence type="ECO:0000313" key="4">
    <source>
        <dbReference type="EMBL" id="NKE15659.1"/>
    </source>
</evidence>
<evidence type="ECO:0000313" key="6">
    <source>
        <dbReference type="Proteomes" id="UP001138708"/>
    </source>
</evidence>
<feature type="domain" description="Glycosyltransferase 2-like" evidence="2">
    <location>
        <begin position="78"/>
        <end position="206"/>
    </location>
</feature>
<dbReference type="AlphaFoldDB" id="A0A9X9WHU1"/>
<dbReference type="EMBL" id="JAAVUP010000001">
    <property type="protein sequence ID" value="NKE15659.1"/>
    <property type="molecule type" value="Genomic_DNA"/>
</dbReference>
<dbReference type="PANTHER" id="PTHR43685">
    <property type="entry name" value="GLYCOSYLTRANSFERASE"/>
    <property type="match status" value="1"/>
</dbReference>
<gene>
    <name evidence="4" type="ORF">GWK15_01775</name>
    <name evidence="3" type="ORF">GXW75_11630</name>
</gene>
<dbReference type="InterPro" id="IPR029044">
    <property type="entry name" value="Nucleotide-diphossugar_trans"/>
</dbReference>
<evidence type="ECO:0000313" key="3">
    <source>
        <dbReference type="EMBL" id="MBR0659901.1"/>
    </source>
</evidence>
<dbReference type="InterPro" id="IPR001173">
    <property type="entry name" value="Glyco_trans_2-like"/>
</dbReference>
<feature type="region of interest" description="Disordered" evidence="1">
    <location>
        <begin position="300"/>
        <end position="349"/>
    </location>
</feature>
<reference evidence="4 5" key="2">
    <citation type="submission" date="2020-02" db="EMBL/GenBank/DDBJ databases">
        <authorList>
            <person name="Sun Q."/>
            <person name="Inoue M."/>
        </authorList>
    </citation>
    <scope>NUCLEOTIDE SEQUENCE [LARGE SCALE GENOMIC DNA]</scope>
    <source>
        <strain evidence="4 5">KCTC 22478</strain>
    </source>
</reference>
<evidence type="ECO:0000313" key="5">
    <source>
        <dbReference type="Proteomes" id="UP000746741"/>
    </source>
</evidence>
<reference evidence="3" key="1">
    <citation type="submission" date="2020-01" db="EMBL/GenBank/DDBJ databases">
        <authorList>
            <person name="Rat A."/>
        </authorList>
    </citation>
    <scope>NUCLEOTIDE SEQUENCE</scope>
    <source>
        <strain evidence="3">LMG 31161</strain>
    </source>
</reference>
<dbReference type="Proteomes" id="UP000746741">
    <property type="component" value="Unassembled WGS sequence"/>
</dbReference>
<dbReference type="Pfam" id="PF13632">
    <property type="entry name" value="Glyco_trans_2_3"/>
    <property type="match status" value="1"/>
</dbReference>
<accession>A0A9X9WHU1</accession>
<dbReference type="CDD" id="cd00761">
    <property type="entry name" value="Glyco_tranf_GTA_type"/>
    <property type="match status" value="1"/>
</dbReference>
<organism evidence="3 6">
    <name type="scientific">Neoroseomonas oryzicola</name>
    <dbReference type="NCBI Taxonomy" id="535904"/>
    <lineage>
        <taxon>Bacteria</taxon>
        <taxon>Pseudomonadati</taxon>
        <taxon>Pseudomonadota</taxon>
        <taxon>Alphaproteobacteria</taxon>
        <taxon>Acetobacterales</taxon>
        <taxon>Acetobacteraceae</taxon>
        <taxon>Neoroseomonas</taxon>
    </lineage>
</organism>
<protein>
    <submittedName>
        <fullName evidence="3">Glycosyltransferase family 2 protein</fullName>
    </submittedName>
</protein>
<dbReference type="SUPFAM" id="SSF53448">
    <property type="entry name" value="Nucleotide-diphospho-sugar transferases"/>
    <property type="match status" value="1"/>
</dbReference>
<sequence length="349" mass="38279">MRIAIGIPTYGRQAIVLETVAELARLSRPADRIIVCYARDEDLPPPDRRPASVEWLRSEAGLCRQRNRILAEVGDCDVILFLDDDFLPKPDYLSVMERLFLARPEVVVATGTVLADGVTGVGLSFAEGRRILADDPGSADPLHVRPVANGYGCNMAMRLSVLRRTGLRFDEQLPLYAWQEDVELSCRLAAHGSIFRVDGARGVHLGVKAGRSPGLQLGYSQVINPLYIATRVPAYTMRRAVRQIGRNLAANMLFAMRPEPWVDRRGRLHGNLIGLVDALRGRLAPERILALGAAARRAARTQQDRAPAGPEHATGLRLSPSAPGPRGSYGAQGHARENRPITYQRVPPS</sequence>
<dbReference type="RefSeq" id="WP_168038468.1">
    <property type="nucleotide sequence ID" value="NZ_JAAEDK010000022.1"/>
</dbReference>
<dbReference type="InterPro" id="IPR050834">
    <property type="entry name" value="Glycosyltransf_2"/>
</dbReference>
<name>A0A9X9WHU1_9PROT</name>
<dbReference type="Gene3D" id="3.90.550.10">
    <property type="entry name" value="Spore Coat Polysaccharide Biosynthesis Protein SpsA, Chain A"/>
    <property type="match status" value="1"/>
</dbReference>
<comment type="caution">
    <text evidence="3">The sequence shown here is derived from an EMBL/GenBank/DDBJ whole genome shotgun (WGS) entry which is preliminary data.</text>
</comment>
<dbReference type="Proteomes" id="UP001138708">
    <property type="component" value="Unassembled WGS sequence"/>
</dbReference>
<proteinExistence type="predicted"/>
<dbReference type="EMBL" id="JAAEDK010000022">
    <property type="protein sequence ID" value="MBR0659901.1"/>
    <property type="molecule type" value="Genomic_DNA"/>
</dbReference>
<evidence type="ECO:0000256" key="1">
    <source>
        <dbReference type="SAM" id="MobiDB-lite"/>
    </source>
</evidence>
<evidence type="ECO:0000259" key="2">
    <source>
        <dbReference type="Pfam" id="PF13632"/>
    </source>
</evidence>
<keyword evidence="5" id="KW-1185">Reference proteome</keyword>
<dbReference type="PANTHER" id="PTHR43685:SF3">
    <property type="entry name" value="SLR2126 PROTEIN"/>
    <property type="match status" value="1"/>
</dbReference>